<dbReference type="Proteomes" id="UP000199233">
    <property type="component" value="Unassembled WGS sequence"/>
</dbReference>
<evidence type="ECO:0000313" key="1">
    <source>
        <dbReference type="EMBL" id="SEP74302.1"/>
    </source>
</evidence>
<protein>
    <recommendedName>
        <fullName evidence="3">DUF1302 domain-containing protein</fullName>
    </recommendedName>
</protein>
<name>A0A1H9AC21_9GAMM</name>
<keyword evidence="2" id="KW-1185">Reference proteome</keyword>
<dbReference type="EMBL" id="FOFS01000001">
    <property type="protein sequence ID" value="SEP74302.1"/>
    <property type="molecule type" value="Genomic_DNA"/>
</dbReference>
<reference evidence="2" key="1">
    <citation type="submission" date="2016-10" db="EMBL/GenBank/DDBJ databases">
        <authorList>
            <person name="Varghese N."/>
            <person name="Submissions S."/>
        </authorList>
    </citation>
    <scope>NUCLEOTIDE SEQUENCE [LARGE SCALE GENOMIC DNA]</scope>
    <source>
        <strain evidence="2">DSM 25927</strain>
    </source>
</reference>
<organism evidence="1 2">
    <name type="scientific">Solimonas aquatica</name>
    <dbReference type="NCBI Taxonomy" id="489703"/>
    <lineage>
        <taxon>Bacteria</taxon>
        <taxon>Pseudomonadati</taxon>
        <taxon>Pseudomonadota</taxon>
        <taxon>Gammaproteobacteria</taxon>
        <taxon>Nevskiales</taxon>
        <taxon>Nevskiaceae</taxon>
        <taxon>Solimonas</taxon>
    </lineage>
</organism>
<dbReference type="AlphaFoldDB" id="A0A1H9AC21"/>
<gene>
    <name evidence="1" type="ORF">SAMN04488038_101353</name>
</gene>
<evidence type="ECO:0008006" key="3">
    <source>
        <dbReference type="Google" id="ProtNLM"/>
    </source>
</evidence>
<sequence>MRISGKALGSLAMGLCAWGLVLHGKTVQAGELGAWRINGFLENDTRVRKDVGLSKERNTLRLEADREFDDLGAFTGNSLTLKLRGTYDGVYDLNSKEYGRDAGGPICLEDTSGLIPAGCVAHGRGAFGGNNLQYGVFNGVPGAGLGQFGFNLANNPNDGMIVLGEPLHRPGGGVAFGVPVRPCDVDSRGCLSGYMDGTENDLRFPEFADGDRLDWLREAYFDSSLPFSSPLSDEEQELFFRVGKQQVIWGRTDLFRVLDVINPVDYSRNNIYDELQDIRIPMWIATAEYRMGPVGALQDLNWQVVWNFDKFRPNSLGQCGTANVILDAGCFFRGMKNLWDNGGTVSNFALVPPILGQPGMAMTTDFGPNQVGIRDVQLPNWTLSNTQIGMKFEGVLGDVSFSLNGLLYRSQLPSLHGGSKGPPAISPFANLLLPVDLQLPELLPGVGQYNTEPRQVPYLIAFDIAFPRVKLLGGSLDFTIAPIKTVARIEAAMTWGEEFPNTLRPSLYSESRVARYVVGLDRLTFIPFLNADRTFLFSLQIFGQHLLDHELEQGLLGQVGMPDWKDNWIGTLYVQTWYLQDRLQPKFVMARDWKAGAYAMQPSVDYLLSQNFKLSIGANVKFGDGAQKFNDCRDCNPYPPFTAYASSGGPLLEAGPIGLTGYEPLGRFRQGPLGSSDKEDEVFINLSYQFF</sequence>
<accession>A0A1H9AC21</accession>
<evidence type="ECO:0000313" key="2">
    <source>
        <dbReference type="Proteomes" id="UP000199233"/>
    </source>
</evidence>
<dbReference type="STRING" id="489703.SAMN04488038_101353"/>
<proteinExistence type="predicted"/>
<dbReference type="Pfam" id="PF06980">
    <property type="entry name" value="DUF1302"/>
    <property type="match status" value="1"/>
</dbReference>
<dbReference type="InterPro" id="IPR010727">
    <property type="entry name" value="DUF1302"/>
</dbReference>